<comment type="caution">
    <text evidence="1">The sequence shown here is derived from an EMBL/GenBank/DDBJ whole genome shotgun (WGS) entry which is preliminary data.</text>
</comment>
<dbReference type="OrthoDB" id="21416at2759"/>
<reference evidence="1" key="1">
    <citation type="submission" date="2022-03" db="EMBL/GenBank/DDBJ databases">
        <authorList>
            <person name="Sayadi A."/>
        </authorList>
    </citation>
    <scope>NUCLEOTIDE SEQUENCE</scope>
</reference>
<sequence>MSLKKESLSDVQLHFAALNGNLGVLRRILDSGKVHIDCKDKVK</sequence>
<organism evidence="1 2">
    <name type="scientific">Acanthoscelides obtectus</name>
    <name type="common">Bean weevil</name>
    <name type="synonym">Bruchus obtectus</name>
    <dbReference type="NCBI Taxonomy" id="200917"/>
    <lineage>
        <taxon>Eukaryota</taxon>
        <taxon>Metazoa</taxon>
        <taxon>Ecdysozoa</taxon>
        <taxon>Arthropoda</taxon>
        <taxon>Hexapoda</taxon>
        <taxon>Insecta</taxon>
        <taxon>Pterygota</taxon>
        <taxon>Neoptera</taxon>
        <taxon>Endopterygota</taxon>
        <taxon>Coleoptera</taxon>
        <taxon>Polyphaga</taxon>
        <taxon>Cucujiformia</taxon>
        <taxon>Chrysomeloidea</taxon>
        <taxon>Chrysomelidae</taxon>
        <taxon>Bruchinae</taxon>
        <taxon>Bruchini</taxon>
        <taxon>Acanthoscelides</taxon>
    </lineage>
</organism>
<dbReference type="EMBL" id="CAKOFQ010008170">
    <property type="protein sequence ID" value="CAH2012362.1"/>
    <property type="molecule type" value="Genomic_DNA"/>
</dbReference>
<evidence type="ECO:0000313" key="2">
    <source>
        <dbReference type="Proteomes" id="UP001152888"/>
    </source>
</evidence>
<gene>
    <name evidence="1" type="ORF">ACAOBT_LOCUS32793</name>
</gene>
<accession>A0A9P0Q9S9</accession>
<dbReference type="AlphaFoldDB" id="A0A9P0Q9S9"/>
<dbReference type="Proteomes" id="UP001152888">
    <property type="component" value="Unassembled WGS sequence"/>
</dbReference>
<evidence type="ECO:0000313" key="1">
    <source>
        <dbReference type="EMBL" id="CAH2012362.1"/>
    </source>
</evidence>
<name>A0A9P0Q9S9_ACAOB</name>
<proteinExistence type="predicted"/>
<keyword evidence="2" id="KW-1185">Reference proteome</keyword>
<protein>
    <submittedName>
        <fullName evidence="1">Uncharacterized protein</fullName>
    </submittedName>
</protein>